<evidence type="ECO:0000313" key="3">
    <source>
        <dbReference type="EMBL" id="KAF2264481.1"/>
    </source>
</evidence>
<organism evidence="3 4">
    <name type="scientific">Lojkania enalia</name>
    <dbReference type="NCBI Taxonomy" id="147567"/>
    <lineage>
        <taxon>Eukaryota</taxon>
        <taxon>Fungi</taxon>
        <taxon>Dikarya</taxon>
        <taxon>Ascomycota</taxon>
        <taxon>Pezizomycotina</taxon>
        <taxon>Dothideomycetes</taxon>
        <taxon>Pleosporomycetidae</taxon>
        <taxon>Pleosporales</taxon>
        <taxon>Pleosporales incertae sedis</taxon>
        <taxon>Lojkania</taxon>
    </lineage>
</organism>
<feature type="region of interest" description="Disordered" evidence="1">
    <location>
        <begin position="1"/>
        <end position="71"/>
    </location>
</feature>
<name>A0A9P4K9A6_9PLEO</name>
<feature type="region of interest" description="Disordered" evidence="1">
    <location>
        <begin position="94"/>
        <end position="121"/>
    </location>
</feature>
<keyword evidence="2" id="KW-0472">Membrane</keyword>
<dbReference type="Proteomes" id="UP000800093">
    <property type="component" value="Unassembled WGS sequence"/>
</dbReference>
<feature type="transmembrane region" description="Helical" evidence="2">
    <location>
        <begin position="282"/>
        <end position="308"/>
    </location>
</feature>
<comment type="caution">
    <text evidence="3">The sequence shown here is derived from an EMBL/GenBank/DDBJ whole genome shotgun (WGS) entry which is preliminary data.</text>
</comment>
<dbReference type="AlphaFoldDB" id="A0A9P4K9A6"/>
<evidence type="ECO:0000313" key="4">
    <source>
        <dbReference type="Proteomes" id="UP000800093"/>
    </source>
</evidence>
<keyword evidence="2" id="KW-1133">Transmembrane helix</keyword>
<feature type="transmembrane region" description="Helical" evidence="2">
    <location>
        <begin position="607"/>
        <end position="632"/>
    </location>
</feature>
<dbReference type="EMBL" id="ML986615">
    <property type="protein sequence ID" value="KAF2264481.1"/>
    <property type="molecule type" value="Genomic_DNA"/>
</dbReference>
<dbReference type="OrthoDB" id="3596604at2759"/>
<proteinExistence type="predicted"/>
<sequence length="716" mass="80317">MDPGRLSPDNAKGTPKGFGAPANGKSTIPPADNTPLGGPQGFGASITREDPPGRITGNTHQPHSSEELPDTYNASTQYSTSYNFDAIPRRYSQDGHEADVSTQHLDDRSPSPSSTGMKKGEYGLVDNLQSYQFDGDNRSLLSKRYDHHESRKFLFKTGFARFFITLLFCLLIGLSLRAYEGFTKPRVISKTNVRVFNALMLGLSLGLGLNLASSLKRYAVILRWSLLTKRYVSLEVFDLILGVETLTKVGKLMIISLPGIRKVKWLKHLPWFREARDDGTRLTWILCLLWLLINIGAQVLVAALSLFWPVDPSDAVPLLTYGSVTVSDLALWAEDPPQITSNASALFAANTFGQEASDYPSFSVDSIQLDSSTVSRNPIYNGSGYYEYRFVNRNPDHEFTNYFVSSRKVQTRASCVQLETDPDFEDPDDSAMFAWGSFNGDDWDKYYLPSYVRGSISWIGSVSANCGPRCTNLTVYQTKDSRDIKNPSLFLCNSTVSEVTGGEEAFSSLQEKDKSHIFGTDEFARIASGAIAWTGYTMNSWRSRQTRVYLRGSKWSPYEIVRKEQIEDLIARFTIGAIAAFDDHGIRYVVPEQNTRPVQGQRLTVDWGWVLGLLGGICIIQLGALLALLALANKSIIRDESFFSLAMLLSPVVNRIGKEGMNMSGEEIKQHRKLMWKRIRYDYREGKEGEPHQVDIFFQGRDMAETRRSWVNGQYI</sequence>
<protein>
    <submittedName>
        <fullName evidence="3">Uncharacterized protein</fullName>
    </submittedName>
</protein>
<reference evidence="4" key="1">
    <citation type="journal article" date="2020" name="Stud. Mycol.">
        <title>101 Dothideomycetes genomes: A test case for predicting lifestyles and emergence of pathogens.</title>
        <authorList>
            <person name="Haridas S."/>
            <person name="Albert R."/>
            <person name="Binder M."/>
            <person name="Bloem J."/>
            <person name="LaButti K."/>
            <person name="Salamov A."/>
            <person name="Andreopoulos B."/>
            <person name="Baker S."/>
            <person name="Barry K."/>
            <person name="Bills G."/>
            <person name="Bluhm B."/>
            <person name="Cannon C."/>
            <person name="Castanera R."/>
            <person name="Culley D."/>
            <person name="Daum C."/>
            <person name="Ezra D."/>
            <person name="Gonzalez J."/>
            <person name="Henrissat B."/>
            <person name="Kuo A."/>
            <person name="Liang C."/>
            <person name="Lipzen A."/>
            <person name="Lutzoni F."/>
            <person name="Magnuson J."/>
            <person name="Mondo S."/>
            <person name="Nolan M."/>
            <person name="Ohm R."/>
            <person name="Pangilinan J."/>
            <person name="Park H.-J."/>
            <person name="Ramirez L."/>
            <person name="Alfaro M."/>
            <person name="Sun H."/>
            <person name="Tritt A."/>
            <person name="Yoshinaga Y."/>
            <person name="Zwiers L.-H."/>
            <person name="Turgeon B."/>
            <person name="Goodwin S."/>
            <person name="Spatafora J."/>
            <person name="Crous P."/>
            <person name="Grigoriev I."/>
        </authorList>
    </citation>
    <scope>NUCLEOTIDE SEQUENCE [LARGE SCALE GENOMIC DNA]</scope>
    <source>
        <strain evidence="4">CBS 304.66</strain>
    </source>
</reference>
<feature type="transmembrane region" description="Helical" evidence="2">
    <location>
        <begin position="153"/>
        <end position="176"/>
    </location>
</feature>
<keyword evidence="2" id="KW-0812">Transmembrane</keyword>
<accession>A0A9P4K9A6</accession>
<keyword evidence="4" id="KW-1185">Reference proteome</keyword>
<gene>
    <name evidence="3" type="ORF">CC78DRAFT_544008</name>
</gene>
<evidence type="ECO:0000256" key="2">
    <source>
        <dbReference type="SAM" id="Phobius"/>
    </source>
</evidence>
<feature type="compositionally biased region" description="Basic and acidic residues" evidence="1">
    <location>
        <begin position="94"/>
        <end position="109"/>
    </location>
</feature>
<feature type="transmembrane region" description="Helical" evidence="2">
    <location>
        <begin position="196"/>
        <end position="215"/>
    </location>
</feature>
<evidence type="ECO:0000256" key="1">
    <source>
        <dbReference type="SAM" id="MobiDB-lite"/>
    </source>
</evidence>